<evidence type="ECO:0000256" key="1">
    <source>
        <dbReference type="ARBA" id="ARBA00022679"/>
    </source>
</evidence>
<dbReference type="STRING" id="1121416.SAMN02745220_03969"/>
<proteinExistence type="predicted"/>
<dbReference type="InterPro" id="IPR021770">
    <property type="entry name" value="DUF3335"/>
</dbReference>
<dbReference type="Proteomes" id="UP000184603">
    <property type="component" value="Unassembled WGS sequence"/>
</dbReference>
<reference evidence="4 5" key="1">
    <citation type="submission" date="2016-12" db="EMBL/GenBank/DDBJ databases">
        <authorList>
            <person name="Song W.-J."/>
            <person name="Kurnit D.M."/>
        </authorList>
    </citation>
    <scope>NUCLEOTIDE SEQUENCE [LARGE SCALE GENOMIC DNA]</scope>
    <source>
        <strain evidence="4 5">DSM 18488</strain>
    </source>
</reference>
<dbReference type="Pfam" id="PF11814">
    <property type="entry name" value="DUF3335"/>
    <property type="match status" value="1"/>
</dbReference>
<dbReference type="InterPro" id="IPR000182">
    <property type="entry name" value="GNAT_dom"/>
</dbReference>
<sequence>MIRAARPDDIPQLVLLENQCFQQDRISARQFRYLLTKAHAHSLVFERESRLIGYVTILYSRATSTARIYSVAVDPLQQRQGIARQLIDRAEAASLEQGKTSIRVEIREDNTSSRRLFTSLGYKPFRHVLDYYEDHQSAVRMEKNLHPRRNGQEIRVPYYQQSLEFTCGPACLMMAMKALDPGQEFSKQRELRLWREATTIFMTSGFGGCGPQGLALAALRRGFMAEIFLNFPENFLIDSVRSEEKKQIMRLVEEDMTEQCVELGIPIHHQPVSMEMLRQYLAEGAIPLVLISSWAIYRQKFPHWLVVIDMDDRFVYAHDPLIESHKGETLADSLSMPIAHADFHRMARYGKKGQRAVVLIRPQANTSASR</sequence>
<organism evidence="4 5">
    <name type="scientific">Desulfopila aestuarii DSM 18488</name>
    <dbReference type="NCBI Taxonomy" id="1121416"/>
    <lineage>
        <taxon>Bacteria</taxon>
        <taxon>Pseudomonadati</taxon>
        <taxon>Thermodesulfobacteriota</taxon>
        <taxon>Desulfobulbia</taxon>
        <taxon>Desulfobulbales</taxon>
        <taxon>Desulfocapsaceae</taxon>
        <taxon>Desulfopila</taxon>
    </lineage>
</organism>
<dbReference type="CDD" id="cd04301">
    <property type="entry name" value="NAT_SF"/>
    <property type="match status" value="1"/>
</dbReference>
<dbReference type="InterPro" id="IPR050832">
    <property type="entry name" value="Bact_Acetyltransf"/>
</dbReference>
<evidence type="ECO:0000256" key="2">
    <source>
        <dbReference type="ARBA" id="ARBA00023315"/>
    </source>
</evidence>
<keyword evidence="4" id="KW-0689">Ribosomal protein</keyword>
<dbReference type="PROSITE" id="PS51186">
    <property type="entry name" value="GNAT"/>
    <property type="match status" value="1"/>
</dbReference>
<dbReference type="Gene3D" id="3.40.630.30">
    <property type="match status" value="1"/>
</dbReference>
<keyword evidence="4" id="KW-0687">Ribonucleoprotein</keyword>
<accession>A0A1M7YFC7</accession>
<keyword evidence="2" id="KW-0012">Acyltransferase</keyword>
<evidence type="ECO:0000313" key="4">
    <source>
        <dbReference type="EMBL" id="SHO51345.1"/>
    </source>
</evidence>
<dbReference type="Pfam" id="PF13673">
    <property type="entry name" value="Acetyltransf_10"/>
    <property type="match status" value="1"/>
</dbReference>
<dbReference type="SUPFAM" id="SSF55729">
    <property type="entry name" value="Acyl-CoA N-acyltransferases (Nat)"/>
    <property type="match status" value="1"/>
</dbReference>
<dbReference type="OrthoDB" id="9808367at2"/>
<dbReference type="RefSeq" id="WP_073615400.1">
    <property type="nucleotide sequence ID" value="NZ_FRFE01000024.1"/>
</dbReference>
<dbReference type="EMBL" id="FRFE01000024">
    <property type="protein sequence ID" value="SHO51345.1"/>
    <property type="molecule type" value="Genomic_DNA"/>
</dbReference>
<dbReference type="PANTHER" id="PTHR43877">
    <property type="entry name" value="AMINOALKYLPHOSPHONATE N-ACETYLTRANSFERASE-RELATED-RELATED"/>
    <property type="match status" value="1"/>
</dbReference>
<dbReference type="AlphaFoldDB" id="A0A1M7YFC7"/>
<evidence type="ECO:0000259" key="3">
    <source>
        <dbReference type="PROSITE" id="PS51186"/>
    </source>
</evidence>
<name>A0A1M7YFC7_9BACT</name>
<dbReference type="Gene3D" id="3.90.70.10">
    <property type="entry name" value="Cysteine proteinases"/>
    <property type="match status" value="1"/>
</dbReference>
<gene>
    <name evidence="4" type="ORF">SAMN02745220_03969</name>
</gene>
<keyword evidence="1" id="KW-0808">Transferase</keyword>
<evidence type="ECO:0000313" key="5">
    <source>
        <dbReference type="Proteomes" id="UP000184603"/>
    </source>
</evidence>
<protein>
    <submittedName>
        <fullName evidence="4">Ribosomal protein S18 acetylase RimI</fullName>
    </submittedName>
</protein>
<dbReference type="GO" id="GO:0016747">
    <property type="term" value="F:acyltransferase activity, transferring groups other than amino-acyl groups"/>
    <property type="evidence" value="ECO:0007669"/>
    <property type="project" value="InterPro"/>
</dbReference>
<dbReference type="InterPro" id="IPR016181">
    <property type="entry name" value="Acyl_CoA_acyltransferase"/>
</dbReference>
<feature type="domain" description="N-acetyltransferase" evidence="3">
    <location>
        <begin position="1"/>
        <end position="146"/>
    </location>
</feature>
<keyword evidence="5" id="KW-1185">Reference proteome</keyword>
<dbReference type="GO" id="GO:0005840">
    <property type="term" value="C:ribosome"/>
    <property type="evidence" value="ECO:0007669"/>
    <property type="project" value="UniProtKB-KW"/>
</dbReference>